<evidence type="ECO:0000313" key="3">
    <source>
        <dbReference type="Proteomes" id="UP000029453"/>
    </source>
</evidence>
<evidence type="ECO:0000313" key="2">
    <source>
        <dbReference type="EMBL" id="GAC44236.1"/>
    </source>
</evidence>
<dbReference type="Pfam" id="PF01323">
    <property type="entry name" value="DSBA"/>
    <property type="match status" value="1"/>
</dbReference>
<dbReference type="EMBL" id="BALG01000386">
    <property type="protein sequence ID" value="GAC44236.1"/>
    <property type="molecule type" value="Genomic_DNA"/>
</dbReference>
<dbReference type="RefSeq" id="WP_006288030.1">
    <property type="nucleotide sequence ID" value="NZ_BALG01000386.1"/>
</dbReference>
<comment type="caution">
    <text evidence="2">The sequence shown here is derived from an EMBL/GenBank/DDBJ whole genome shotgun (WGS) entry which is preliminary data.</text>
</comment>
<dbReference type="AlphaFoldDB" id="M9LRT3"/>
<evidence type="ECO:0000259" key="1">
    <source>
        <dbReference type="Pfam" id="PF01323"/>
    </source>
</evidence>
<dbReference type="Proteomes" id="UP000029453">
    <property type="component" value="Unassembled WGS sequence"/>
</dbReference>
<protein>
    <submittedName>
        <fullName evidence="2">Predicted dithiol-disulfide isomerase</fullName>
    </submittedName>
</protein>
<organism evidence="2 3">
    <name type="scientific">Paenibacillus popilliae ATCC 14706</name>
    <dbReference type="NCBI Taxonomy" id="1212764"/>
    <lineage>
        <taxon>Bacteria</taxon>
        <taxon>Bacillati</taxon>
        <taxon>Bacillota</taxon>
        <taxon>Bacilli</taxon>
        <taxon>Bacillales</taxon>
        <taxon>Paenibacillaceae</taxon>
        <taxon>Paenibacillus</taxon>
    </lineage>
</organism>
<keyword evidence="3" id="KW-1185">Reference proteome</keyword>
<name>M9LRT3_PAEPP</name>
<reference evidence="2 3" key="1">
    <citation type="submission" date="2012-10" db="EMBL/GenBank/DDBJ databases">
        <title>Draft Genome Sequence of Paenibacillus popilliae ATCC 14706T.</title>
        <authorList>
            <person name="Iiyama K."/>
            <person name="Mori K."/>
            <person name="Mon H."/>
            <person name="Chieda Y."/>
            <person name="Lee J.M."/>
            <person name="Kusakabe T."/>
            <person name="Tashiro K."/>
            <person name="Asano S."/>
            <person name="Yasunaga-Aoki C."/>
            <person name="Shimizu S."/>
        </authorList>
    </citation>
    <scope>NUCLEOTIDE SEQUENCE [LARGE SCALE GENOMIC DNA]</scope>
    <source>
        <strain evidence="2 3">ATCC 14706</strain>
    </source>
</reference>
<dbReference type="InterPro" id="IPR036249">
    <property type="entry name" value="Thioredoxin-like_sf"/>
</dbReference>
<feature type="domain" description="DSBA-like thioredoxin" evidence="1">
    <location>
        <begin position="1"/>
        <end position="59"/>
    </location>
</feature>
<proteinExistence type="predicted"/>
<sequence>MNREESLAILRDPPKFANDVRSDEATAKQLGITGAPFFVIDRKYALSGAQPTDVFLNALNQAWQ</sequence>
<dbReference type="GO" id="GO:0016491">
    <property type="term" value="F:oxidoreductase activity"/>
    <property type="evidence" value="ECO:0007669"/>
    <property type="project" value="InterPro"/>
</dbReference>
<dbReference type="OrthoDB" id="9799122at2"/>
<gene>
    <name evidence="2" type="ORF">PPOP_3639</name>
</gene>
<keyword evidence="2" id="KW-0413">Isomerase</keyword>
<accession>M9LRT3</accession>
<dbReference type="InterPro" id="IPR001853">
    <property type="entry name" value="DSBA-like_thioredoxin_dom"/>
</dbReference>
<dbReference type="GO" id="GO:0016853">
    <property type="term" value="F:isomerase activity"/>
    <property type="evidence" value="ECO:0007669"/>
    <property type="project" value="UniProtKB-KW"/>
</dbReference>
<dbReference type="SUPFAM" id="SSF52833">
    <property type="entry name" value="Thioredoxin-like"/>
    <property type="match status" value="1"/>
</dbReference>
<dbReference type="Gene3D" id="3.40.30.10">
    <property type="entry name" value="Glutaredoxin"/>
    <property type="match status" value="1"/>
</dbReference>